<gene>
    <name evidence="2" type="ORF">BLNAU_12605</name>
    <name evidence="3" type="ORF">BLNAU_12610</name>
    <name evidence="4" type="ORF">BLNAU_12614</name>
    <name evidence="5" type="ORF">BLNAU_12618</name>
</gene>
<evidence type="ECO:0000313" key="2">
    <source>
        <dbReference type="EMBL" id="KAK2952497.1"/>
    </source>
</evidence>
<evidence type="ECO:0000313" key="5">
    <source>
        <dbReference type="EMBL" id="KAK2952510.1"/>
    </source>
</evidence>
<proteinExistence type="predicted"/>
<evidence type="ECO:0000256" key="1">
    <source>
        <dbReference type="SAM" id="MobiDB-lite"/>
    </source>
</evidence>
<comment type="caution">
    <text evidence="3">The sequence shown here is derived from an EMBL/GenBank/DDBJ whole genome shotgun (WGS) entry which is preliminary data.</text>
</comment>
<dbReference type="EMBL" id="JARBJD010000103">
    <property type="protein sequence ID" value="KAK2952497.1"/>
    <property type="molecule type" value="Genomic_DNA"/>
</dbReference>
<feature type="compositionally biased region" description="Basic and acidic residues" evidence="1">
    <location>
        <begin position="45"/>
        <end position="84"/>
    </location>
</feature>
<sequence length="84" mass="9514">MRGLPLVKWGLPLVKWGLRLTKMGVNAQIRTGIASDESEPEDDDQGRNEAEPFASEEKGEGKEEEKDDTEARQEEETTRDVEVR</sequence>
<dbReference type="EMBL" id="JARBJD010000103">
    <property type="protein sequence ID" value="KAK2952510.1"/>
    <property type="molecule type" value="Genomic_DNA"/>
</dbReference>
<evidence type="ECO:0000313" key="6">
    <source>
        <dbReference type="Proteomes" id="UP001281761"/>
    </source>
</evidence>
<name>A0ABQ9XM79_9EUKA</name>
<evidence type="ECO:0000313" key="3">
    <source>
        <dbReference type="EMBL" id="KAK2952502.1"/>
    </source>
</evidence>
<feature type="region of interest" description="Disordered" evidence="1">
    <location>
        <begin position="31"/>
        <end position="84"/>
    </location>
</feature>
<dbReference type="EMBL" id="JARBJD010000103">
    <property type="protein sequence ID" value="KAK2952506.1"/>
    <property type="molecule type" value="Genomic_DNA"/>
</dbReference>
<protein>
    <submittedName>
        <fullName evidence="3">Uncharacterized protein</fullName>
    </submittedName>
</protein>
<reference evidence="3 6" key="1">
    <citation type="journal article" date="2022" name="bioRxiv">
        <title>Genomics of Preaxostyla Flagellates Illuminates Evolutionary Transitions and the Path Towards Mitochondrial Loss.</title>
        <authorList>
            <person name="Novak L.V.F."/>
            <person name="Treitli S.C."/>
            <person name="Pyrih J."/>
            <person name="Halakuc P."/>
            <person name="Pipaliya S.V."/>
            <person name="Vacek V."/>
            <person name="Brzon O."/>
            <person name="Soukal P."/>
            <person name="Eme L."/>
            <person name="Dacks J.B."/>
            <person name="Karnkowska A."/>
            <person name="Elias M."/>
            <person name="Hampl V."/>
        </authorList>
    </citation>
    <scope>NUCLEOTIDE SEQUENCE [LARGE SCALE GENOMIC DNA]</scope>
    <source>
        <strain evidence="3">NAU3</strain>
        <tissue evidence="3">Gut</tissue>
    </source>
</reference>
<dbReference type="Proteomes" id="UP001281761">
    <property type="component" value="Unassembled WGS sequence"/>
</dbReference>
<evidence type="ECO:0000313" key="4">
    <source>
        <dbReference type="EMBL" id="KAK2952506.1"/>
    </source>
</evidence>
<dbReference type="EMBL" id="JARBJD010000103">
    <property type="protein sequence ID" value="KAK2952502.1"/>
    <property type="molecule type" value="Genomic_DNA"/>
</dbReference>
<accession>A0ABQ9XM79</accession>
<keyword evidence="6" id="KW-1185">Reference proteome</keyword>
<organism evidence="3 6">
    <name type="scientific">Blattamonas nauphoetae</name>
    <dbReference type="NCBI Taxonomy" id="2049346"/>
    <lineage>
        <taxon>Eukaryota</taxon>
        <taxon>Metamonada</taxon>
        <taxon>Preaxostyla</taxon>
        <taxon>Oxymonadida</taxon>
        <taxon>Blattamonas</taxon>
    </lineage>
</organism>